<reference evidence="1 2" key="1">
    <citation type="journal article" date="2013" name="PLoS Genet.">
        <title>Comparative genome structure, secondary metabolite, and effector coding capacity across Cochliobolus pathogens.</title>
        <authorList>
            <person name="Condon B.J."/>
            <person name="Leng Y."/>
            <person name="Wu D."/>
            <person name="Bushley K.E."/>
            <person name="Ohm R.A."/>
            <person name="Otillar R."/>
            <person name="Martin J."/>
            <person name="Schackwitz W."/>
            <person name="Grimwood J."/>
            <person name="MohdZainudin N."/>
            <person name="Xue C."/>
            <person name="Wang R."/>
            <person name="Manning V.A."/>
            <person name="Dhillon B."/>
            <person name="Tu Z.J."/>
            <person name="Steffenson B.J."/>
            <person name="Salamov A."/>
            <person name="Sun H."/>
            <person name="Lowry S."/>
            <person name="LaButti K."/>
            <person name="Han J."/>
            <person name="Copeland A."/>
            <person name="Lindquist E."/>
            <person name="Barry K."/>
            <person name="Schmutz J."/>
            <person name="Baker S.E."/>
            <person name="Ciuffetti L.M."/>
            <person name="Grigoriev I.V."/>
            <person name="Zhong S."/>
            <person name="Turgeon B.G."/>
        </authorList>
    </citation>
    <scope>NUCLEOTIDE SEQUENCE [LARGE SCALE GENOMIC DNA]</scope>
    <source>
        <strain evidence="1 2">26-R-13</strain>
    </source>
</reference>
<accession>W6XQL8</accession>
<proteinExistence type="predicted"/>
<dbReference type="HOGENOM" id="CLU_2637716_0_0_1"/>
<dbReference type="EMBL" id="KI964734">
    <property type="protein sequence ID" value="EUC29692.1"/>
    <property type="molecule type" value="Genomic_DNA"/>
</dbReference>
<dbReference type="GeneID" id="19143294"/>
<name>W6XQL8_COCC2</name>
<dbReference type="RefSeq" id="XP_007716015.1">
    <property type="nucleotide sequence ID" value="XM_007717825.1"/>
</dbReference>
<gene>
    <name evidence="1" type="ORF">COCCADRAFT_105870</name>
</gene>
<dbReference type="Proteomes" id="UP000053841">
    <property type="component" value="Unassembled WGS sequence"/>
</dbReference>
<protein>
    <submittedName>
        <fullName evidence="1">Uncharacterized protein</fullName>
    </submittedName>
</protein>
<organism evidence="1 2">
    <name type="scientific">Cochliobolus carbonum (strain 26-R-13)</name>
    <name type="common">Maize leaf spot fungus</name>
    <name type="synonym">Bipolaris zeicola</name>
    <dbReference type="NCBI Taxonomy" id="930089"/>
    <lineage>
        <taxon>Eukaryota</taxon>
        <taxon>Fungi</taxon>
        <taxon>Dikarya</taxon>
        <taxon>Ascomycota</taxon>
        <taxon>Pezizomycotina</taxon>
        <taxon>Dothideomycetes</taxon>
        <taxon>Pleosporomycetidae</taxon>
        <taxon>Pleosporales</taxon>
        <taxon>Pleosporineae</taxon>
        <taxon>Pleosporaceae</taxon>
        <taxon>Bipolaris</taxon>
    </lineage>
</organism>
<feature type="non-terminal residue" evidence="1">
    <location>
        <position position="1"/>
    </location>
</feature>
<evidence type="ECO:0000313" key="1">
    <source>
        <dbReference type="EMBL" id="EUC29692.1"/>
    </source>
</evidence>
<dbReference type="KEGG" id="bze:COCCADRAFT_105870"/>
<evidence type="ECO:0000313" key="2">
    <source>
        <dbReference type="Proteomes" id="UP000053841"/>
    </source>
</evidence>
<sequence>LKLCGWCLDHVAAGGAWGVCVLREWLARLFARYGGCPVVRLSGYWCSVVRARLRMLLGYMHCLGPLYVRCFCATSCN</sequence>
<keyword evidence="2" id="KW-1185">Reference proteome</keyword>
<dbReference type="AlphaFoldDB" id="W6XQL8"/>